<name>A0A164YEY0_DAUCS</name>
<proteinExistence type="predicted"/>
<evidence type="ECO:0000313" key="3">
    <source>
        <dbReference type="Proteomes" id="UP000077755"/>
    </source>
</evidence>
<dbReference type="EMBL" id="LNRQ01000005">
    <property type="protein sequence ID" value="KZM94418.1"/>
    <property type="molecule type" value="Genomic_DNA"/>
</dbReference>
<organism evidence="1">
    <name type="scientific">Daucus carota subsp. sativus</name>
    <name type="common">Carrot</name>
    <dbReference type="NCBI Taxonomy" id="79200"/>
    <lineage>
        <taxon>Eukaryota</taxon>
        <taxon>Viridiplantae</taxon>
        <taxon>Streptophyta</taxon>
        <taxon>Embryophyta</taxon>
        <taxon>Tracheophyta</taxon>
        <taxon>Spermatophyta</taxon>
        <taxon>Magnoliopsida</taxon>
        <taxon>eudicotyledons</taxon>
        <taxon>Gunneridae</taxon>
        <taxon>Pentapetalae</taxon>
        <taxon>asterids</taxon>
        <taxon>campanulids</taxon>
        <taxon>Apiales</taxon>
        <taxon>Apiaceae</taxon>
        <taxon>Apioideae</taxon>
        <taxon>Scandiceae</taxon>
        <taxon>Daucinae</taxon>
        <taxon>Daucus</taxon>
        <taxon>Daucus sect. Daucus</taxon>
    </lineage>
</organism>
<keyword evidence="3" id="KW-1185">Reference proteome</keyword>
<dbReference type="Proteomes" id="UP000077755">
    <property type="component" value="Chromosome 5"/>
</dbReference>
<protein>
    <submittedName>
        <fullName evidence="1">Uncharacterized protein</fullName>
    </submittedName>
</protein>
<reference evidence="2" key="2">
    <citation type="submission" date="2022-03" db="EMBL/GenBank/DDBJ databases">
        <title>Draft title - Genomic analysis of global carrot germplasm unveils the trajectory of domestication and the origin of high carotenoid orange carrot.</title>
        <authorList>
            <person name="Iorizzo M."/>
            <person name="Ellison S."/>
            <person name="Senalik D."/>
            <person name="Macko-Podgorni A."/>
            <person name="Grzebelus D."/>
            <person name="Bostan H."/>
            <person name="Rolling W."/>
            <person name="Curaba J."/>
            <person name="Simon P."/>
        </authorList>
    </citation>
    <scope>NUCLEOTIDE SEQUENCE</scope>
    <source>
        <tissue evidence="2">Leaf</tissue>
    </source>
</reference>
<dbReference type="AlphaFoldDB" id="A0A164YEY0"/>
<dbReference type="Gramene" id="KZM94418">
    <property type="protein sequence ID" value="KZM94418"/>
    <property type="gene ID" value="DCAR_017661"/>
</dbReference>
<evidence type="ECO:0000313" key="2">
    <source>
        <dbReference type="EMBL" id="WOH00860.1"/>
    </source>
</evidence>
<dbReference type="EMBL" id="CP093347">
    <property type="protein sequence ID" value="WOH00860.1"/>
    <property type="molecule type" value="Genomic_DNA"/>
</dbReference>
<accession>A0A164YEY0</accession>
<evidence type="ECO:0000313" key="1">
    <source>
        <dbReference type="EMBL" id="KZM94418.1"/>
    </source>
</evidence>
<reference evidence="1" key="1">
    <citation type="journal article" date="2016" name="Nat. Genet.">
        <title>A high-quality carrot genome assembly provides new insights into carotenoid accumulation and asterid genome evolution.</title>
        <authorList>
            <person name="Iorizzo M."/>
            <person name="Ellison S."/>
            <person name="Senalik D."/>
            <person name="Zeng P."/>
            <person name="Satapoomin P."/>
            <person name="Huang J."/>
            <person name="Bowman M."/>
            <person name="Iovene M."/>
            <person name="Sanseverino W."/>
            <person name="Cavagnaro P."/>
            <person name="Yildiz M."/>
            <person name="Macko-Podgorni A."/>
            <person name="Moranska E."/>
            <person name="Grzebelus E."/>
            <person name="Grzebelus D."/>
            <person name="Ashrafi H."/>
            <person name="Zheng Z."/>
            <person name="Cheng S."/>
            <person name="Spooner D."/>
            <person name="Van Deynze A."/>
            <person name="Simon P."/>
        </authorList>
    </citation>
    <scope>NUCLEOTIDE SEQUENCE [LARGE SCALE GENOMIC DNA]</scope>
    <source>
        <tissue evidence="1">Leaf</tissue>
    </source>
</reference>
<sequence length="64" mass="7265">MLIILGGAVNLHKAILNVLFWDLVIVPSTKRAITIGADLVCRFLLFLKKKRFLKCWPSNISQVQ</sequence>
<gene>
    <name evidence="1" type="ORF">DCAR_017661</name>
    <name evidence="2" type="ORF">DCAR_0520236</name>
</gene>